<evidence type="ECO:0000313" key="1">
    <source>
        <dbReference type="EMBL" id="SYZ34082.1"/>
    </source>
</evidence>
<dbReference type="Pfam" id="PF09344">
    <property type="entry name" value="Cas_CT1975"/>
    <property type="match status" value="1"/>
</dbReference>
<dbReference type="Proteomes" id="UP000263928">
    <property type="component" value="Unassembled WGS sequence"/>
</dbReference>
<proteinExistence type="predicted"/>
<protein>
    <submittedName>
        <fullName evidence="1">CasC_Cse4: CRISPR-associated protein Cas7/Cse4/CasC, subtype I-E/ECOLI</fullName>
    </submittedName>
</protein>
<reference evidence="2" key="1">
    <citation type="submission" date="2018-08" db="EMBL/GenBank/DDBJ databases">
        <authorList>
            <person name="Hornung B."/>
        </authorList>
    </citation>
    <scope>NUCLEOTIDE SEQUENCE [LARGE SCALE GENOMIC DNA]</scope>
</reference>
<organism evidence="1 2">
    <name type="scientific">Propionibacterium australiense</name>
    <dbReference type="NCBI Taxonomy" id="119981"/>
    <lineage>
        <taxon>Bacteria</taxon>
        <taxon>Bacillati</taxon>
        <taxon>Actinomycetota</taxon>
        <taxon>Actinomycetes</taxon>
        <taxon>Propionibacteriales</taxon>
        <taxon>Propionibacteriaceae</taxon>
        <taxon>Propionibacterium</taxon>
    </lineage>
</organism>
<sequence length="373" mass="40395">MTSYFLDINVIQQLPPSNVNRDDTGAPKTAIYGGVNRARVSSQAWKRAARQGMRDHLDVSDQGVRTRRAIELLADRVTELDINMAREDALKKAAELLKSLGLKVKTPRKTQDDEQSPDQIEYLVLFSNHQLDRMAQLILDSGDKIAKKDAVQAAKIGQGVDLALFGRMVADATELNVDASVQVSHAISTHAVEQEADYFTAVDDVKEEGDDAGAGMIGTIGFNSSTLYRFATVDLSELLNNMGDMAATARAARAFAESFVLSMPTGKQNTFANNTVPDAVLVSLRRGRSVSLVGAFENPVTGEDGGFVKESCTRLAEYDRSVQDNFVGTPVISVLTRTEAAGPALDAVAERLSLNELLDRVETEISAVLEDVS</sequence>
<gene>
    <name evidence="1" type="ORF">PROPAUS_2084</name>
</gene>
<name>A0A383S961_9ACTN</name>
<dbReference type="EMBL" id="UNQJ01000018">
    <property type="protein sequence ID" value="SYZ34082.1"/>
    <property type="molecule type" value="Genomic_DNA"/>
</dbReference>
<evidence type="ECO:0000313" key="2">
    <source>
        <dbReference type="Proteomes" id="UP000263928"/>
    </source>
</evidence>
<dbReference type="AlphaFoldDB" id="A0A383S961"/>
<dbReference type="RefSeq" id="WP_119162409.1">
    <property type="nucleotide sequence ID" value="NZ_RCIV01000015.1"/>
</dbReference>
<dbReference type="InterPro" id="IPR010148">
    <property type="entry name" value="CRISPR-assoc_prot_CT1975"/>
</dbReference>
<dbReference type="NCBIfam" id="TIGR01869">
    <property type="entry name" value="casC_Cse4"/>
    <property type="match status" value="1"/>
</dbReference>
<accession>A0A383S961</accession>
<keyword evidence="2" id="KW-1185">Reference proteome</keyword>